<organism evidence="7 8">
    <name type="scientific">Polypedilum vanderplanki</name>
    <name type="common">Sleeping chironomid midge</name>
    <dbReference type="NCBI Taxonomy" id="319348"/>
    <lineage>
        <taxon>Eukaryota</taxon>
        <taxon>Metazoa</taxon>
        <taxon>Ecdysozoa</taxon>
        <taxon>Arthropoda</taxon>
        <taxon>Hexapoda</taxon>
        <taxon>Insecta</taxon>
        <taxon>Pterygota</taxon>
        <taxon>Neoptera</taxon>
        <taxon>Endopterygota</taxon>
        <taxon>Diptera</taxon>
        <taxon>Nematocera</taxon>
        <taxon>Chironomoidea</taxon>
        <taxon>Chironomidae</taxon>
        <taxon>Chironominae</taxon>
        <taxon>Polypedilum</taxon>
        <taxon>Polypedilum</taxon>
    </lineage>
</organism>
<dbReference type="FunFam" id="1.25.40.440:FF:000001">
    <property type="entry name" value="Nuclear pore complex subunit"/>
    <property type="match status" value="1"/>
</dbReference>
<dbReference type="PANTHER" id="PTHR10350">
    <property type="entry name" value="NUCLEAR PORE COMPLEX PROTEIN NUP155"/>
    <property type="match status" value="1"/>
</dbReference>
<comment type="similarity">
    <text evidence="2">Belongs to the non-repetitive/WGA-negative nucleoporin family.</text>
</comment>
<dbReference type="GO" id="GO:0000972">
    <property type="term" value="P:transcription-dependent tethering of RNA polymerase II gene DNA at nuclear periphery"/>
    <property type="evidence" value="ECO:0007669"/>
    <property type="project" value="TreeGrafter"/>
</dbReference>
<dbReference type="Gene3D" id="1.20.120.1880">
    <property type="entry name" value="Nucleoporin, helical C-terminal domain"/>
    <property type="match status" value="1"/>
</dbReference>
<dbReference type="Pfam" id="PF03177">
    <property type="entry name" value="Nucleoporin_C"/>
    <property type="match status" value="1"/>
</dbReference>
<name>A0A9J6CK55_POLVA</name>
<evidence type="ECO:0000256" key="3">
    <source>
        <dbReference type="ARBA" id="ARBA00022448"/>
    </source>
</evidence>
<dbReference type="InterPro" id="IPR007187">
    <property type="entry name" value="Nucleoporin_Nup133/Nup155_C"/>
</dbReference>
<dbReference type="InterPro" id="IPR042533">
    <property type="entry name" value="Nucleoporin_Nup155_C_1"/>
</dbReference>
<dbReference type="InterPro" id="IPR004870">
    <property type="entry name" value="Nucleoporin_Nup155"/>
</dbReference>
<dbReference type="EMBL" id="JADBJN010000001">
    <property type="protein sequence ID" value="KAG5682247.1"/>
    <property type="molecule type" value="Genomic_DNA"/>
</dbReference>
<gene>
    <name evidence="7" type="ORF">PVAND_011611</name>
</gene>
<dbReference type="Proteomes" id="UP001107558">
    <property type="component" value="Chromosome 1"/>
</dbReference>
<sequence length="1354" mass="154507">MNTENAVYSEYEIAGNMMEEHEKRDQLLSVEAILQRQGTFSGLNDFDYQDLANLTEGRIKELQQIRTLNKVPIPNEIMENFKNIKCHCRMGLFPEIGRAWLTIDSDIYIWTYEHSRDVAYFDGLSHLIVSVGLIKPKPNVFINDVRYLLVLTTPIEIIVLGVTFGDTTKASHISASPSRTFVTTTFEEMQLMNKPIFVLNTDNIGITCIEGSSDGRIFLGGRDGCLYEICYQAESNWFGKRCKKINHSQGLFSYVLPGFLKGFSDDAIMKIVIDNQRSLLYTLTEKGAIEVWDISDNTAKRIARLSQNDITNAATNHIKTVDSSIFKPVVDLCILPPDEYTCLHMIAVTQSGVRLYFAGYSGTYQTVVDPKQINQQKIQNICLQHIRLPPGYTPNTNYGKPKNVHSAFHHSGSVLMVSTSQQDQDLLWSMNSEPFLHSEMSPLISSDSMYRMLTESSSLLHLDGSVWAIAEVKDKTQLTLKYPLKEAQQPKKVILLTSQGAHIIEILKSVDLLQQLFVLCHGAHHDAVKTFFELQNESESCAKSLLLACMESIRGTEMMVWATQAFFRYGGEPYFFNPQAINPMQNATIQESGPRMFMSTPYAAPRSASLHQQSMHQSQITAVNSNITFQQQQSQQMDLYNLRYSAKHGGLYLHVARILRPIWNRRCIDEKLCSTITINDCNQILSDIFAIRSFLEANTTAGLTKSNTSYNSFVAHNYPHSLNGFPVNNQLIHQQQQQQKKEEAFAEEKKSLDALFSFIKYTCEVISLWKILCEHQFHILIEQFPIEQRQLIESCIFRDLIIVRSDLCAFLIVSIINSYLNDNASVKLISEKLREVCPTLYRNEDAVSHKATEILKSTKTCNNDDERHESFLKALDLCIQAAPKLPLGSICQQFSAAGFNEGVIKLCTVFANKLDPNDTALHFYKNNYPFDINQIQAKDQEGYIAYSNRMKCYEEIKNMLQYVYRNLSGINQIDQQQSISQQLQHILNIALQSSDQLLHVAVYEWMLFNNLLIEMLSITNSSLGDFLSCSVNQTPINLHLADLLWKYYERNGQHSSAAKILDKLASIHSDKVPLTKRIEYLARAVMSMRSGDGLGYSVHNGEMLRDLEDKLEVAQVQKQIHDALSSGITRNNIDALQVREAIRNLDMRLFNMSQLYSDYAENFDLWECQLVILNCSHHNEPRLINSIWSHILDKELEESGSPTEKAQRLLSKVQSLANDFGVSPCFPLDYLIGELELRCFHLRLTNSPVIDALFNMNIDIDIVLDIYTHIVTANERVWLSDYDELFLIRSVKRLLTLIIQKYLPISKNRRRTIAKMEDLISAALNALYTKQGTNETREITEDLRRIRSNINAFN</sequence>
<evidence type="ECO:0000259" key="6">
    <source>
        <dbReference type="Pfam" id="PF08801"/>
    </source>
</evidence>
<dbReference type="Gene3D" id="1.25.40.440">
    <property type="entry name" value="Nucleoporin, helical domain, central subdomain"/>
    <property type="match status" value="1"/>
</dbReference>
<dbReference type="InterPro" id="IPR014908">
    <property type="entry name" value="Nucleoporin_Nup133/Nup155_N"/>
</dbReference>
<evidence type="ECO:0000313" key="8">
    <source>
        <dbReference type="Proteomes" id="UP001107558"/>
    </source>
</evidence>
<dbReference type="Gene3D" id="1.20.58.1780">
    <property type="match status" value="1"/>
</dbReference>
<feature type="domain" description="Nucleoporin Nup133/Nup155-like C-terminal" evidence="5">
    <location>
        <begin position="645"/>
        <end position="1318"/>
    </location>
</feature>
<feature type="domain" description="Nucleoporin Nup133/Nup155-like N-terminal" evidence="6">
    <location>
        <begin position="63"/>
        <end position="503"/>
    </location>
</feature>
<evidence type="ECO:0000256" key="1">
    <source>
        <dbReference type="ARBA" id="ARBA00004123"/>
    </source>
</evidence>
<accession>A0A9J6CK55</accession>
<dbReference type="GO" id="GO:0044611">
    <property type="term" value="C:nuclear pore inner ring"/>
    <property type="evidence" value="ECO:0007669"/>
    <property type="project" value="TreeGrafter"/>
</dbReference>
<comment type="caution">
    <text evidence="7">The sequence shown here is derived from an EMBL/GenBank/DDBJ whole genome shotgun (WGS) entry which is preliminary data.</text>
</comment>
<comment type="subcellular location">
    <subcellularLocation>
        <location evidence="1">Nucleus</location>
    </subcellularLocation>
</comment>
<dbReference type="PANTHER" id="PTHR10350:SF6">
    <property type="entry name" value="NUCLEAR PORE COMPLEX PROTEIN NUP155"/>
    <property type="match status" value="1"/>
</dbReference>
<evidence type="ECO:0000313" key="7">
    <source>
        <dbReference type="EMBL" id="KAG5682247.1"/>
    </source>
</evidence>
<dbReference type="GO" id="GO:0006606">
    <property type="term" value="P:protein import into nucleus"/>
    <property type="evidence" value="ECO:0007669"/>
    <property type="project" value="TreeGrafter"/>
</dbReference>
<dbReference type="Pfam" id="PF08801">
    <property type="entry name" value="Nucleoporin_N"/>
    <property type="match status" value="1"/>
</dbReference>
<dbReference type="GO" id="GO:0017056">
    <property type="term" value="F:structural constituent of nuclear pore"/>
    <property type="evidence" value="ECO:0007669"/>
    <property type="project" value="InterPro"/>
</dbReference>
<evidence type="ECO:0000259" key="5">
    <source>
        <dbReference type="Pfam" id="PF03177"/>
    </source>
</evidence>
<evidence type="ECO:0000256" key="4">
    <source>
        <dbReference type="ARBA" id="ARBA00023242"/>
    </source>
</evidence>
<dbReference type="InterPro" id="IPR042538">
    <property type="entry name" value="Nucleoporin_Nup155_C_3"/>
</dbReference>
<dbReference type="GO" id="GO:0036228">
    <property type="term" value="P:protein localization to nuclear inner membrane"/>
    <property type="evidence" value="ECO:0007669"/>
    <property type="project" value="TreeGrafter"/>
</dbReference>
<dbReference type="OrthoDB" id="338970at2759"/>
<dbReference type="Gene3D" id="1.25.40.450">
    <property type="entry name" value="Nucleoporin, helical domain, N-terminal subdomain"/>
    <property type="match status" value="1"/>
</dbReference>
<keyword evidence="4" id="KW-0539">Nucleus</keyword>
<evidence type="ECO:0008006" key="9">
    <source>
        <dbReference type="Google" id="ProtNLM"/>
    </source>
</evidence>
<dbReference type="SUPFAM" id="SSF101908">
    <property type="entry name" value="Putative isomerase YbhE"/>
    <property type="match status" value="1"/>
</dbReference>
<keyword evidence="3" id="KW-0813">Transport</keyword>
<keyword evidence="8" id="KW-1185">Reference proteome</keyword>
<evidence type="ECO:0000256" key="2">
    <source>
        <dbReference type="ARBA" id="ARBA00007373"/>
    </source>
</evidence>
<dbReference type="GO" id="GO:0006405">
    <property type="term" value="P:RNA export from nucleus"/>
    <property type="evidence" value="ECO:0007669"/>
    <property type="project" value="TreeGrafter"/>
</dbReference>
<proteinExistence type="inferred from homology"/>
<dbReference type="InterPro" id="IPR042537">
    <property type="entry name" value="Nucleoporin_Nup155_C_2"/>
</dbReference>
<protein>
    <recommendedName>
        <fullName evidence="9">Nuclear pore complex protein Nup155</fullName>
    </recommendedName>
</protein>
<reference evidence="7" key="1">
    <citation type="submission" date="2021-03" db="EMBL/GenBank/DDBJ databases">
        <title>Chromosome level genome of the anhydrobiotic midge Polypedilum vanderplanki.</title>
        <authorList>
            <person name="Yoshida Y."/>
            <person name="Kikawada T."/>
            <person name="Gusev O."/>
        </authorList>
    </citation>
    <scope>NUCLEOTIDE SEQUENCE</scope>
    <source>
        <strain evidence="7">NIAS01</strain>
        <tissue evidence="7">Whole body or cell culture</tissue>
    </source>
</reference>